<dbReference type="GO" id="GO:0004673">
    <property type="term" value="F:protein histidine kinase activity"/>
    <property type="evidence" value="ECO:0007669"/>
    <property type="project" value="UniProtKB-EC"/>
</dbReference>
<dbReference type="PANTHER" id="PTHR45436">
    <property type="entry name" value="SENSOR HISTIDINE KINASE YKOH"/>
    <property type="match status" value="1"/>
</dbReference>
<evidence type="ECO:0000256" key="7">
    <source>
        <dbReference type="ARBA" id="ARBA00022741"/>
    </source>
</evidence>
<feature type="transmembrane region" description="Helical" evidence="12">
    <location>
        <begin position="169"/>
        <end position="189"/>
    </location>
</feature>
<comment type="subcellular location">
    <subcellularLocation>
        <location evidence="2">Membrane</location>
    </subcellularLocation>
</comment>
<dbReference type="SUPFAM" id="SSF55874">
    <property type="entry name" value="ATPase domain of HSP90 chaperone/DNA topoisomerase II/histidine kinase"/>
    <property type="match status" value="1"/>
</dbReference>
<accession>A0A106C110</accession>
<feature type="domain" description="Histidine kinase" evidence="13">
    <location>
        <begin position="247"/>
        <end position="450"/>
    </location>
</feature>
<dbReference type="InterPro" id="IPR004358">
    <property type="entry name" value="Sig_transdc_His_kin-like_C"/>
</dbReference>
<organism evidence="14">
    <name type="scientific">Shewanella frigidimarina</name>
    <dbReference type="NCBI Taxonomy" id="56812"/>
    <lineage>
        <taxon>Bacteria</taxon>
        <taxon>Pseudomonadati</taxon>
        <taxon>Pseudomonadota</taxon>
        <taxon>Gammaproteobacteria</taxon>
        <taxon>Alteromonadales</taxon>
        <taxon>Shewanellaceae</taxon>
        <taxon>Shewanella</taxon>
    </lineage>
</organism>
<dbReference type="AlphaFoldDB" id="A0A106C110"/>
<evidence type="ECO:0000256" key="4">
    <source>
        <dbReference type="ARBA" id="ARBA00022553"/>
    </source>
</evidence>
<evidence type="ECO:0000259" key="13">
    <source>
        <dbReference type="PROSITE" id="PS50109"/>
    </source>
</evidence>
<dbReference type="InterPro" id="IPR036890">
    <property type="entry name" value="HATPase_C_sf"/>
</dbReference>
<name>A0A106C110_SHEFR</name>
<dbReference type="SMART" id="SM00387">
    <property type="entry name" value="HATPase_c"/>
    <property type="match status" value="1"/>
</dbReference>
<comment type="catalytic activity">
    <reaction evidence="1">
        <text>ATP + protein L-histidine = ADP + protein N-phospho-L-histidine.</text>
        <dbReference type="EC" id="2.7.13.3"/>
    </reaction>
</comment>
<dbReference type="GO" id="GO:0005524">
    <property type="term" value="F:ATP binding"/>
    <property type="evidence" value="ECO:0007669"/>
    <property type="project" value="UniProtKB-KW"/>
</dbReference>
<keyword evidence="5" id="KW-0808">Transferase</keyword>
<evidence type="ECO:0000256" key="8">
    <source>
        <dbReference type="ARBA" id="ARBA00022777"/>
    </source>
</evidence>
<evidence type="ECO:0000256" key="2">
    <source>
        <dbReference type="ARBA" id="ARBA00004370"/>
    </source>
</evidence>
<evidence type="ECO:0000313" key="14">
    <source>
        <dbReference type="EMBL" id="KVX02261.1"/>
    </source>
</evidence>
<proteinExistence type="predicted"/>
<evidence type="ECO:0000256" key="5">
    <source>
        <dbReference type="ARBA" id="ARBA00022679"/>
    </source>
</evidence>
<dbReference type="PRINTS" id="PR00344">
    <property type="entry name" value="BCTRLSENSOR"/>
</dbReference>
<dbReference type="PROSITE" id="PS50109">
    <property type="entry name" value="HIS_KIN"/>
    <property type="match status" value="1"/>
</dbReference>
<dbReference type="PANTHER" id="PTHR45436:SF4">
    <property type="entry name" value="SENSOR PROTEIN PHOQ"/>
    <property type="match status" value="1"/>
</dbReference>
<sequence>MRLTLRPKKRLLTRMFLTSLSIIALVGFGLAWLITLLHAQNRYNQTTSALIAKLPIIAAEFRENNLIPITQAREGDDVDTQYIMATCNSSYNTLWRSDYAISLNLSNICEQYLDIKDDLPPFYLNFNGQQSYFAYLLSIDVETEMYHLLILKDATALKTELSQFNRLTYFRLAMVMAIALLLLVSAAYWGMRPLTKLKQELIQLQQGHKNSLSQDYPVELQGITTALNQLMDQTDQRQTRYQNAMNDLAHSLKTRLAASIAIIDDDALDRQQQHQKILEQINDMDHLVQYQLKRAMLGQQGLRQQQTVIAPIAQQLAQMLDKIYRDKHVLFTLNISPLLQLPLSKGDVMELLGNLLENAFRLCGNNVMISAASLDNNLIQLSVEDDGPGVDNAIKQKIIQRGMRADTQSSGQGIGLAVCHELVSSYGGTMTIETSELGGAAFVIQLPVTA</sequence>
<evidence type="ECO:0000256" key="6">
    <source>
        <dbReference type="ARBA" id="ARBA00022692"/>
    </source>
</evidence>
<dbReference type="RefSeq" id="WP_059745476.1">
    <property type="nucleotide sequence ID" value="NZ_LRDC01000015.1"/>
</dbReference>
<dbReference type="EMBL" id="LRDC01000015">
    <property type="protein sequence ID" value="KVX02261.1"/>
    <property type="molecule type" value="Genomic_DNA"/>
</dbReference>
<evidence type="ECO:0000256" key="12">
    <source>
        <dbReference type="SAM" id="Phobius"/>
    </source>
</evidence>
<evidence type="ECO:0000256" key="9">
    <source>
        <dbReference type="ARBA" id="ARBA00022840"/>
    </source>
</evidence>
<keyword evidence="9" id="KW-0067">ATP-binding</keyword>
<keyword evidence="8 14" id="KW-0418">Kinase</keyword>
<dbReference type="InterPro" id="IPR003594">
    <property type="entry name" value="HATPase_dom"/>
</dbReference>
<keyword evidence="11 12" id="KW-0472">Membrane</keyword>
<keyword evidence="6 12" id="KW-0812">Transmembrane</keyword>
<gene>
    <name evidence="14" type="ORF">AWJ07_14880</name>
</gene>
<keyword evidence="4" id="KW-0597">Phosphoprotein</keyword>
<dbReference type="GO" id="GO:0005886">
    <property type="term" value="C:plasma membrane"/>
    <property type="evidence" value="ECO:0007669"/>
    <property type="project" value="TreeGrafter"/>
</dbReference>
<evidence type="ECO:0000256" key="11">
    <source>
        <dbReference type="ARBA" id="ARBA00023136"/>
    </source>
</evidence>
<evidence type="ECO:0000256" key="3">
    <source>
        <dbReference type="ARBA" id="ARBA00012438"/>
    </source>
</evidence>
<dbReference type="Gene3D" id="1.10.287.130">
    <property type="match status" value="1"/>
</dbReference>
<dbReference type="CDD" id="cd16954">
    <property type="entry name" value="HATPase_PhoQ-like"/>
    <property type="match status" value="1"/>
</dbReference>
<comment type="caution">
    <text evidence="14">The sequence shown here is derived from an EMBL/GenBank/DDBJ whole genome shotgun (WGS) entry which is preliminary data.</text>
</comment>
<evidence type="ECO:0000256" key="1">
    <source>
        <dbReference type="ARBA" id="ARBA00000085"/>
    </source>
</evidence>
<evidence type="ECO:0000313" key="15">
    <source>
        <dbReference type="Proteomes" id="UP000055702"/>
    </source>
</evidence>
<keyword evidence="10 12" id="KW-1133">Transmembrane helix</keyword>
<dbReference type="Proteomes" id="UP000055702">
    <property type="component" value="Unassembled WGS sequence"/>
</dbReference>
<dbReference type="InterPro" id="IPR050428">
    <property type="entry name" value="TCS_sensor_his_kinase"/>
</dbReference>
<protein>
    <recommendedName>
        <fullName evidence="3">histidine kinase</fullName>
        <ecNumber evidence="3">2.7.13.3</ecNumber>
    </recommendedName>
</protein>
<dbReference type="InterPro" id="IPR058619">
    <property type="entry name" value="PhoQ/CarS-like_HATPase"/>
</dbReference>
<dbReference type="InterPro" id="IPR005467">
    <property type="entry name" value="His_kinase_dom"/>
</dbReference>
<reference evidence="14 15" key="1">
    <citation type="submission" date="2016-01" db="EMBL/GenBank/DDBJ databases">
        <title>Draft genome of the antarctic isolate Shewanella frigidimarina Ag06-30.</title>
        <authorList>
            <person name="Parmeciano Di Noto G."/>
            <person name="Vazquez S."/>
            <person name="Mac Cormack W."/>
            <person name="Iriarte A."/>
            <person name="Quiroga C."/>
        </authorList>
    </citation>
    <scope>NUCLEOTIDE SEQUENCE [LARGE SCALE GENOMIC DNA]</scope>
    <source>
        <strain evidence="14 15">Ag06-30</strain>
    </source>
</reference>
<keyword evidence="7" id="KW-0547">Nucleotide-binding</keyword>
<dbReference type="GO" id="GO:0000160">
    <property type="term" value="P:phosphorelay signal transduction system"/>
    <property type="evidence" value="ECO:0007669"/>
    <property type="project" value="TreeGrafter"/>
</dbReference>
<evidence type="ECO:0000256" key="10">
    <source>
        <dbReference type="ARBA" id="ARBA00022989"/>
    </source>
</evidence>
<dbReference type="Pfam" id="PF02518">
    <property type="entry name" value="HATPase_c"/>
    <property type="match status" value="1"/>
</dbReference>
<dbReference type="EC" id="2.7.13.3" evidence="3"/>
<dbReference type="Gene3D" id="3.30.565.10">
    <property type="entry name" value="Histidine kinase-like ATPase, C-terminal domain"/>
    <property type="match status" value="1"/>
</dbReference>